<name>A0A3M0JUQ1_HIRRU</name>
<comment type="caution">
    <text evidence="2">The sequence shown here is derived from an EMBL/GenBank/DDBJ whole genome shotgun (WGS) entry which is preliminary data.</text>
</comment>
<organism evidence="2 3">
    <name type="scientific">Hirundo rustica rustica</name>
    <dbReference type="NCBI Taxonomy" id="333673"/>
    <lineage>
        <taxon>Eukaryota</taxon>
        <taxon>Metazoa</taxon>
        <taxon>Chordata</taxon>
        <taxon>Craniata</taxon>
        <taxon>Vertebrata</taxon>
        <taxon>Euteleostomi</taxon>
        <taxon>Archelosauria</taxon>
        <taxon>Archosauria</taxon>
        <taxon>Dinosauria</taxon>
        <taxon>Saurischia</taxon>
        <taxon>Theropoda</taxon>
        <taxon>Coelurosauria</taxon>
        <taxon>Aves</taxon>
        <taxon>Neognathae</taxon>
        <taxon>Neoaves</taxon>
        <taxon>Telluraves</taxon>
        <taxon>Australaves</taxon>
        <taxon>Passeriformes</taxon>
        <taxon>Sylvioidea</taxon>
        <taxon>Hirundinidae</taxon>
        <taxon>Hirundo</taxon>
    </lineage>
</organism>
<accession>A0A3M0JUQ1</accession>
<evidence type="ECO:0000256" key="1">
    <source>
        <dbReference type="SAM" id="MobiDB-lite"/>
    </source>
</evidence>
<evidence type="ECO:0000313" key="2">
    <source>
        <dbReference type="EMBL" id="RMC02854.1"/>
    </source>
</evidence>
<gene>
    <name evidence="2" type="ORF">DUI87_20046</name>
</gene>
<evidence type="ECO:0000313" key="3">
    <source>
        <dbReference type="Proteomes" id="UP000269221"/>
    </source>
</evidence>
<sequence length="172" mass="19027">MATGKGGSHVMPLPRQWFSTTCLTFKRWRQKRQEKVKDPEVHLADCLRAILTTMQPGIDFPRCFEVPGKCRTRTDTEFLGTLAERKREAVNGVGRVSGRGRLMPSDNGPAIKTRLWMMEPEHRNSMALKNASDIANSVVEDGLEGGGISFCSAMSSPDQKEGSNAHSFSADE</sequence>
<feature type="region of interest" description="Disordered" evidence="1">
    <location>
        <begin position="152"/>
        <end position="172"/>
    </location>
</feature>
<proteinExistence type="predicted"/>
<reference evidence="2 3" key="1">
    <citation type="submission" date="2018-07" db="EMBL/GenBank/DDBJ databases">
        <title>A high quality draft genome assembly of the barn swallow (H. rustica rustica).</title>
        <authorList>
            <person name="Formenti G."/>
            <person name="Chiara M."/>
            <person name="Poveda L."/>
            <person name="Francoijs K.-J."/>
            <person name="Bonisoli-Alquati A."/>
            <person name="Canova L."/>
            <person name="Gianfranceschi L."/>
            <person name="Horner D.S."/>
            <person name="Saino N."/>
        </authorList>
    </citation>
    <scope>NUCLEOTIDE SEQUENCE [LARGE SCALE GENOMIC DNA]</scope>
    <source>
        <strain evidence="2">Chelidonia</strain>
        <tissue evidence="2">Blood</tissue>
    </source>
</reference>
<dbReference type="Proteomes" id="UP000269221">
    <property type="component" value="Unassembled WGS sequence"/>
</dbReference>
<protein>
    <submittedName>
        <fullName evidence="2">Uncharacterized protein</fullName>
    </submittedName>
</protein>
<dbReference type="AlphaFoldDB" id="A0A3M0JUQ1"/>
<dbReference type="EMBL" id="QRBI01000131">
    <property type="protein sequence ID" value="RMC02854.1"/>
    <property type="molecule type" value="Genomic_DNA"/>
</dbReference>
<keyword evidence="3" id="KW-1185">Reference proteome</keyword>